<dbReference type="PRINTS" id="PR00724">
    <property type="entry name" value="CRBOXYPTASEC"/>
</dbReference>
<keyword evidence="3" id="KW-1185">Reference proteome</keyword>
<dbReference type="GO" id="GO:0016747">
    <property type="term" value="F:acyltransferase activity, transferring groups other than amino-acyl groups"/>
    <property type="evidence" value="ECO:0007669"/>
    <property type="project" value="TreeGrafter"/>
</dbReference>
<dbReference type="GO" id="GO:0019748">
    <property type="term" value="P:secondary metabolic process"/>
    <property type="evidence" value="ECO:0007669"/>
    <property type="project" value="TreeGrafter"/>
</dbReference>
<dbReference type="PANTHER" id="PTHR11802:SF29">
    <property type="entry name" value="SERINE CARBOXYPEPTIDASE-LIKE 19"/>
    <property type="match status" value="1"/>
</dbReference>
<dbReference type="PANTHER" id="PTHR11802">
    <property type="entry name" value="SERINE PROTEASE FAMILY S10 SERINE CARBOXYPEPTIDASE"/>
    <property type="match status" value="1"/>
</dbReference>
<dbReference type="FunFam" id="3.40.50.12670:FF:000002">
    <property type="entry name" value="Carboxypeptidase"/>
    <property type="match status" value="1"/>
</dbReference>
<evidence type="ECO:0000256" key="1">
    <source>
        <dbReference type="ARBA" id="ARBA00009431"/>
    </source>
</evidence>
<sequence>MLRACVLDFKGNWDDHLPLIEFAYNNSYHSSIKMAPYEALYGRKCRSPIGWFEAANHAAAAGSSVKFLPGFEGPLPFELETGYVGVGDSEDIQLFYYFIKSESNPESDPLIVWFVGGPGCSALSAITYEFGPILFEPVEYNGSFPKFVLNPYAWTKVANFLFIDSPVGTGFSYARTPAAKHSDDLRATYHAYEFLPNWFVDHQEFLNNPVYVGGESYSGRTVPIITQNIAIHNEMKKEPFINLKGYVLGNPLTYYGEGNYRIPFAHGMGLISDELYESLMTKCNGDYLTPNQSNTFCLQDVETFKELIKEVNNLHILEPKCNPKPHLMFGQRRSLDEKFHQANNPRQLKCREDWYISSNHWGNDAQVQEALNIRKGFIGKWVRCKPFVFPFYKIKVTNTIPYHANLSSKGYRSLIFSGDHDKQVPFQSTIAWIKSLNYSVVDEWRPWFVDDQVAGYMRSYSNRMTFVTGAGHTPPEYLPRESLAMLRRWLSYQPL</sequence>
<dbReference type="Gene3D" id="3.40.50.1820">
    <property type="entry name" value="alpha/beta hydrolase"/>
    <property type="match status" value="1"/>
</dbReference>
<reference evidence="3" key="2">
    <citation type="journal article" date="2017" name="J. Anim. Genet.">
        <title>Multiple reference genome sequences of hot pepper reveal the massive evolution of plant disease resistance genes by retroduplication.</title>
        <authorList>
            <person name="Kim S."/>
            <person name="Park J."/>
            <person name="Yeom S.-I."/>
            <person name="Kim Y.-M."/>
            <person name="Seo E."/>
            <person name="Kim K.-T."/>
            <person name="Kim M.-S."/>
            <person name="Lee J.M."/>
            <person name="Cheong K."/>
            <person name="Shin H.-S."/>
            <person name="Kim S.-B."/>
            <person name="Han K."/>
            <person name="Lee J."/>
            <person name="Park M."/>
            <person name="Lee H.-A."/>
            <person name="Lee H.-Y."/>
            <person name="Lee Y."/>
            <person name="Oh S."/>
            <person name="Lee J.H."/>
            <person name="Choi E."/>
            <person name="Choi E."/>
            <person name="Lee S.E."/>
            <person name="Jeon J."/>
            <person name="Kim H."/>
            <person name="Choi G."/>
            <person name="Song H."/>
            <person name="Lee J."/>
            <person name="Lee S.-C."/>
            <person name="Kwon J.-K."/>
            <person name="Lee H.-Y."/>
            <person name="Koo N."/>
            <person name="Hong Y."/>
            <person name="Kim R.W."/>
            <person name="Kang W.-H."/>
            <person name="Huh J.H."/>
            <person name="Kang B.-C."/>
            <person name="Yang T.-J."/>
            <person name="Lee Y.-H."/>
            <person name="Bennetzen J.L."/>
            <person name="Choi D."/>
        </authorList>
    </citation>
    <scope>NUCLEOTIDE SEQUENCE [LARGE SCALE GENOMIC DNA]</scope>
    <source>
        <strain evidence="3">cv. PBC81</strain>
    </source>
</reference>
<dbReference type="EMBL" id="MLFT02000004">
    <property type="protein sequence ID" value="PHT50996.1"/>
    <property type="molecule type" value="Genomic_DNA"/>
</dbReference>
<comment type="caution">
    <text evidence="2">The sequence shown here is derived from an EMBL/GenBank/DDBJ whole genome shotgun (WGS) entry which is preliminary data.</text>
</comment>
<dbReference type="InterPro" id="IPR036397">
    <property type="entry name" value="RNaseH_sf"/>
</dbReference>
<dbReference type="InterPro" id="IPR012337">
    <property type="entry name" value="RNaseH-like_sf"/>
</dbReference>
<dbReference type="Proteomes" id="UP000224567">
    <property type="component" value="Unassembled WGS sequence"/>
</dbReference>
<comment type="similarity">
    <text evidence="1">Belongs to the peptidase S10 family.</text>
</comment>
<evidence type="ECO:0000313" key="3">
    <source>
        <dbReference type="Proteomes" id="UP000224567"/>
    </source>
</evidence>
<dbReference type="AlphaFoldDB" id="A0A2G2X0H7"/>
<dbReference type="SUPFAM" id="SSF53474">
    <property type="entry name" value="alpha/beta-Hydrolases"/>
    <property type="match status" value="1"/>
</dbReference>
<dbReference type="Pfam" id="PF00450">
    <property type="entry name" value="Peptidase_S10"/>
    <property type="match status" value="1"/>
</dbReference>
<dbReference type="OrthoDB" id="443318at2759"/>
<proteinExistence type="inferred from homology"/>
<dbReference type="Gene3D" id="3.40.50.12670">
    <property type="match status" value="1"/>
</dbReference>
<organism evidence="2 3">
    <name type="scientific">Capsicum baccatum</name>
    <name type="common">Peruvian pepper</name>
    <dbReference type="NCBI Taxonomy" id="33114"/>
    <lineage>
        <taxon>Eukaryota</taxon>
        <taxon>Viridiplantae</taxon>
        <taxon>Streptophyta</taxon>
        <taxon>Embryophyta</taxon>
        <taxon>Tracheophyta</taxon>
        <taxon>Spermatophyta</taxon>
        <taxon>Magnoliopsida</taxon>
        <taxon>eudicotyledons</taxon>
        <taxon>Gunneridae</taxon>
        <taxon>Pentapetalae</taxon>
        <taxon>asterids</taxon>
        <taxon>lamiids</taxon>
        <taxon>Solanales</taxon>
        <taxon>Solanaceae</taxon>
        <taxon>Solanoideae</taxon>
        <taxon>Capsiceae</taxon>
        <taxon>Capsicum</taxon>
    </lineage>
</organism>
<protein>
    <submittedName>
        <fullName evidence="2">Serine carboxypeptidase-like 17</fullName>
    </submittedName>
</protein>
<dbReference type="FunFam" id="3.40.50.1820:FF:000072">
    <property type="entry name" value="Serine carboxypeptidase-like 19"/>
    <property type="match status" value="1"/>
</dbReference>
<dbReference type="Gene3D" id="3.30.420.10">
    <property type="entry name" value="Ribonuclease H-like superfamily/Ribonuclease H"/>
    <property type="match status" value="1"/>
</dbReference>
<dbReference type="InterPro" id="IPR001563">
    <property type="entry name" value="Peptidase_S10"/>
</dbReference>
<dbReference type="GO" id="GO:0004185">
    <property type="term" value="F:serine-type carboxypeptidase activity"/>
    <property type="evidence" value="ECO:0007669"/>
    <property type="project" value="InterPro"/>
</dbReference>
<evidence type="ECO:0000313" key="2">
    <source>
        <dbReference type="EMBL" id="PHT50996.1"/>
    </source>
</evidence>
<dbReference type="InterPro" id="IPR029058">
    <property type="entry name" value="AB_hydrolase_fold"/>
</dbReference>
<dbReference type="GO" id="GO:0006508">
    <property type="term" value="P:proteolysis"/>
    <property type="evidence" value="ECO:0007669"/>
    <property type="project" value="InterPro"/>
</dbReference>
<dbReference type="GO" id="GO:0003676">
    <property type="term" value="F:nucleic acid binding"/>
    <property type="evidence" value="ECO:0007669"/>
    <property type="project" value="InterPro"/>
</dbReference>
<dbReference type="SUPFAM" id="SSF53098">
    <property type="entry name" value="Ribonuclease H-like"/>
    <property type="match status" value="1"/>
</dbReference>
<reference evidence="2 3" key="1">
    <citation type="journal article" date="2017" name="Genome Biol.">
        <title>New reference genome sequences of hot pepper reveal the massive evolution of plant disease-resistance genes by retroduplication.</title>
        <authorList>
            <person name="Kim S."/>
            <person name="Park J."/>
            <person name="Yeom S.I."/>
            <person name="Kim Y.M."/>
            <person name="Seo E."/>
            <person name="Kim K.T."/>
            <person name="Kim M.S."/>
            <person name="Lee J.M."/>
            <person name="Cheong K."/>
            <person name="Shin H.S."/>
            <person name="Kim S.B."/>
            <person name="Han K."/>
            <person name="Lee J."/>
            <person name="Park M."/>
            <person name="Lee H.A."/>
            <person name="Lee H.Y."/>
            <person name="Lee Y."/>
            <person name="Oh S."/>
            <person name="Lee J.H."/>
            <person name="Choi E."/>
            <person name="Choi E."/>
            <person name="Lee S.E."/>
            <person name="Jeon J."/>
            <person name="Kim H."/>
            <person name="Choi G."/>
            <person name="Song H."/>
            <person name="Lee J."/>
            <person name="Lee S.C."/>
            <person name="Kwon J.K."/>
            <person name="Lee H.Y."/>
            <person name="Koo N."/>
            <person name="Hong Y."/>
            <person name="Kim R.W."/>
            <person name="Kang W.H."/>
            <person name="Huh J.H."/>
            <person name="Kang B.C."/>
            <person name="Yang T.J."/>
            <person name="Lee Y.H."/>
            <person name="Bennetzen J.L."/>
            <person name="Choi D."/>
        </authorList>
    </citation>
    <scope>NUCLEOTIDE SEQUENCE [LARGE SCALE GENOMIC DNA]</scope>
    <source>
        <strain evidence="3">cv. PBC81</strain>
    </source>
</reference>
<name>A0A2G2X0H7_CAPBA</name>
<accession>A0A2G2X0H7</accession>
<gene>
    <name evidence="2" type="ORF">CQW23_10743</name>
</gene>